<feature type="region of interest" description="Disordered" evidence="3">
    <location>
        <begin position="1"/>
        <end position="159"/>
    </location>
</feature>
<protein>
    <recommendedName>
        <fullName evidence="4">Fcf2 pre-rRNA processing C-terminal domain-containing protein</fullName>
    </recommendedName>
</protein>
<dbReference type="PANTHER" id="PTHR21686:SF12">
    <property type="entry name" value="DEOXYNUCLEOTIDYLTRANSFERASE TERMINAL-INTERACTING PROTEIN 2"/>
    <property type="match status" value="1"/>
</dbReference>
<dbReference type="Proteomes" id="UP001497453">
    <property type="component" value="Chromosome 7"/>
</dbReference>
<feature type="region of interest" description="Disordered" evidence="3">
    <location>
        <begin position="292"/>
        <end position="318"/>
    </location>
</feature>
<evidence type="ECO:0000256" key="2">
    <source>
        <dbReference type="ARBA" id="ARBA00023242"/>
    </source>
</evidence>
<name>A0ABP1DY92_9APHY</name>
<dbReference type="InterPro" id="IPR039883">
    <property type="entry name" value="Fcf2/DNTTIP2"/>
</dbReference>
<feature type="compositionally biased region" description="Basic and acidic residues" evidence="3">
    <location>
        <begin position="127"/>
        <end position="147"/>
    </location>
</feature>
<evidence type="ECO:0000259" key="4">
    <source>
        <dbReference type="Pfam" id="PF08698"/>
    </source>
</evidence>
<comment type="subcellular location">
    <subcellularLocation>
        <location evidence="1">Nucleus</location>
        <location evidence="1">Nucleolus</location>
    </subcellularLocation>
</comment>
<reference evidence="6" key="1">
    <citation type="submission" date="2024-04" db="EMBL/GenBank/DDBJ databases">
        <authorList>
            <person name="Shaw F."/>
            <person name="Minotto A."/>
        </authorList>
    </citation>
    <scope>NUCLEOTIDE SEQUENCE [LARGE SCALE GENOMIC DNA]</scope>
</reference>
<gene>
    <name evidence="5" type="ORF">GFSPODELE1_LOCUS8985</name>
</gene>
<organism evidence="5 6">
    <name type="scientific">Somion occarium</name>
    <dbReference type="NCBI Taxonomy" id="3059160"/>
    <lineage>
        <taxon>Eukaryota</taxon>
        <taxon>Fungi</taxon>
        <taxon>Dikarya</taxon>
        <taxon>Basidiomycota</taxon>
        <taxon>Agaricomycotina</taxon>
        <taxon>Agaricomycetes</taxon>
        <taxon>Polyporales</taxon>
        <taxon>Cerrenaceae</taxon>
        <taxon>Somion</taxon>
    </lineage>
</organism>
<feature type="compositionally biased region" description="Low complexity" evidence="3">
    <location>
        <begin position="20"/>
        <end position="33"/>
    </location>
</feature>
<evidence type="ECO:0000256" key="1">
    <source>
        <dbReference type="ARBA" id="ARBA00004604"/>
    </source>
</evidence>
<keyword evidence="2" id="KW-0539">Nucleus</keyword>
<keyword evidence="6" id="KW-1185">Reference proteome</keyword>
<dbReference type="EMBL" id="OZ037950">
    <property type="protein sequence ID" value="CAL1712771.1"/>
    <property type="molecule type" value="Genomic_DNA"/>
</dbReference>
<feature type="domain" description="Fcf2 pre-rRNA processing C-terminal" evidence="4">
    <location>
        <begin position="171"/>
        <end position="231"/>
    </location>
</feature>
<evidence type="ECO:0000256" key="3">
    <source>
        <dbReference type="SAM" id="MobiDB-lite"/>
    </source>
</evidence>
<evidence type="ECO:0000313" key="5">
    <source>
        <dbReference type="EMBL" id="CAL1712771.1"/>
    </source>
</evidence>
<proteinExistence type="predicted"/>
<accession>A0ABP1DY92</accession>
<dbReference type="InterPro" id="IPR014810">
    <property type="entry name" value="Fcf2_C"/>
</dbReference>
<dbReference type="PANTHER" id="PTHR21686">
    <property type="entry name" value="DEOXYNUCLEOTIDYLTRANSFERASE TERMINAL-INTERACTING PROTEIN 2"/>
    <property type="match status" value="1"/>
</dbReference>
<evidence type="ECO:0000313" key="6">
    <source>
        <dbReference type="Proteomes" id="UP001497453"/>
    </source>
</evidence>
<dbReference type="Pfam" id="PF08698">
    <property type="entry name" value="Fcf2"/>
    <property type="match status" value="1"/>
</dbReference>
<sequence length="353" mass="39049">MSVSSLDKGKGRELPTSYQTSSRSGTSSASGSDSESDSDRSSDESSSDEEITQEYLDSLLEKARQNAARSLHSKSGSQDDFADGDEVIRLNTDEDEEEQKPLPPLDPGSLPMTYIDVGDSSQAGPSKVRDLDVEQAEKSTSKLKAPDVSRPVPELSESGKLLTKKEKKAQKNKTAGPGWFDLPAPAEADLPKLYREVEALRLRNQLDPKRFYRKEEGEGKGVKGLPKHFAVRLHTFLFTNNSSHTANCRLVLLFRNPRHLVQQVGITSVAVIGNERWWMSLWTMPRQRATQRRSSKSCRRLGAPGVEGRWQQRGGSRNGSGMSSLYVILLSSLCAHDVFIHAQRMSWSSAGDV</sequence>